<organism evidence="12 13">
    <name type="scientific">Marmoricola endophyticus</name>
    <dbReference type="NCBI Taxonomy" id="2040280"/>
    <lineage>
        <taxon>Bacteria</taxon>
        <taxon>Bacillati</taxon>
        <taxon>Actinomycetota</taxon>
        <taxon>Actinomycetes</taxon>
        <taxon>Propionibacteriales</taxon>
        <taxon>Nocardioidaceae</taxon>
        <taxon>Marmoricola</taxon>
    </lineage>
</organism>
<evidence type="ECO:0000256" key="10">
    <source>
        <dbReference type="SAM" id="MobiDB-lite"/>
    </source>
</evidence>
<dbReference type="InterPro" id="IPR002022">
    <property type="entry name" value="Pec_lyase"/>
</dbReference>
<comment type="subcellular location">
    <subcellularLocation>
        <location evidence="9">Secreted</location>
    </subcellularLocation>
</comment>
<dbReference type="GO" id="GO:0005576">
    <property type="term" value="C:extracellular region"/>
    <property type="evidence" value="ECO:0007669"/>
    <property type="project" value="UniProtKB-SubCell"/>
</dbReference>
<feature type="region of interest" description="Disordered" evidence="10">
    <location>
        <begin position="33"/>
        <end position="57"/>
    </location>
</feature>
<dbReference type="Proteomes" id="UP000649179">
    <property type="component" value="Unassembled WGS sequence"/>
</dbReference>
<reference evidence="12" key="2">
    <citation type="submission" date="2020-09" db="EMBL/GenBank/DDBJ databases">
        <authorList>
            <person name="Sun Q."/>
            <person name="Zhou Y."/>
        </authorList>
    </citation>
    <scope>NUCLEOTIDE SEQUENCE</scope>
    <source>
        <strain evidence="12">CGMCC 1.16067</strain>
    </source>
</reference>
<dbReference type="GO" id="GO:0000272">
    <property type="term" value="P:polysaccharide catabolic process"/>
    <property type="evidence" value="ECO:0007669"/>
    <property type="project" value="UniProtKB-KW"/>
</dbReference>
<dbReference type="PRINTS" id="PR00807">
    <property type="entry name" value="AMBALLERGEN"/>
</dbReference>
<evidence type="ECO:0000259" key="11">
    <source>
        <dbReference type="SMART" id="SM00656"/>
    </source>
</evidence>
<comment type="pathway">
    <text evidence="3">Glycan metabolism; pectin degradation; 2-dehydro-3-deoxy-D-gluconate from pectin: step 2/5.</text>
</comment>
<comment type="similarity">
    <text evidence="9">Belongs to the polysaccharide lyase 1 family.</text>
</comment>
<dbReference type="Gene3D" id="2.160.20.10">
    <property type="entry name" value="Single-stranded right-handed beta-helix, Pectin lyase-like"/>
    <property type="match status" value="1"/>
</dbReference>
<keyword evidence="7" id="KW-0106">Calcium</keyword>
<dbReference type="PANTHER" id="PTHR31683:SF18">
    <property type="entry name" value="PECTATE LYASE 21-RELATED"/>
    <property type="match status" value="1"/>
</dbReference>
<keyword evidence="6" id="KW-0732">Signal</keyword>
<keyword evidence="9" id="KW-0119">Carbohydrate metabolism</keyword>
<dbReference type="InterPro" id="IPR012334">
    <property type="entry name" value="Pectin_lyas_fold"/>
</dbReference>
<evidence type="ECO:0000313" key="12">
    <source>
        <dbReference type="EMBL" id="GGF48333.1"/>
    </source>
</evidence>
<keyword evidence="8 9" id="KW-0456">Lyase</keyword>
<comment type="cofactor">
    <cofactor evidence="2">
        <name>Ca(2+)</name>
        <dbReference type="ChEBI" id="CHEBI:29108"/>
    </cofactor>
</comment>
<evidence type="ECO:0000256" key="7">
    <source>
        <dbReference type="ARBA" id="ARBA00022837"/>
    </source>
</evidence>
<accession>A0A917BMF2</accession>
<dbReference type="GO" id="GO:0030570">
    <property type="term" value="F:pectate lyase activity"/>
    <property type="evidence" value="ECO:0007669"/>
    <property type="project" value="UniProtKB-EC"/>
</dbReference>
<sequence length="376" mass="39613">MTTRRAGLLTLAGLVLVVLVALLVVVVVRHDREPPEAGPTPAPSSAAPTGVPATGSPAQQRALLAERVGYGAGVTGGAGGRVVRVTSDADDGPGTLREAVQGDDPKWVVFSGDASIRLDSGLAVGSNTTIDGRGRSVTLTGPGTDGLLLDGVSNVVVESLTLRDFGDTAKTEKNDMPDAIHLEGAKGVWIDHNDLSRTGDKLVAVSGGSSAVTVSWNHFHDQEQTFQIGNQATSEQSADQTVTIHHNFFDRNGYRMPVISYGRAHVFDNYYLDWRLYAVRAERRAQVYLEDNVFEAGRSKRAVVTKPGGDGCNDTLTRCDSSPGALRSVGNVVDGAKRIRESDPGSVFDPAATYRYEAEPAGSSLASSVESGAGPR</sequence>
<keyword evidence="9" id="KW-0964">Secreted</keyword>
<keyword evidence="9" id="KW-0624">Polysaccharide degradation</keyword>
<evidence type="ECO:0000256" key="8">
    <source>
        <dbReference type="ARBA" id="ARBA00023239"/>
    </source>
</evidence>
<feature type="compositionally biased region" description="Low complexity" evidence="10">
    <location>
        <begin position="43"/>
        <end position="53"/>
    </location>
</feature>
<dbReference type="InterPro" id="IPR011050">
    <property type="entry name" value="Pectin_lyase_fold/virulence"/>
</dbReference>
<evidence type="ECO:0000256" key="6">
    <source>
        <dbReference type="ARBA" id="ARBA00022729"/>
    </source>
</evidence>
<evidence type="ECO:0000256" key="3">
    <source>
        <dbReference type="ARBA" id="ARBA00005220"/>
    </source>
</evidence>
<evidence type="ECO:0000256" key="4">
    <source>
        <dbReference type="ARBA" id="ARBA00012272"/>
    </source>
</evidence>
<gene>
    <name evidence="12" type="ORF">GCM10011519_22910</name>
</gene>
<evidence type="ECO:0000256" key="9">
    <source>
        <dbReference type="RuleBase" id="RU361173"/>
    </source>
</evidence>
<dbReference type="Pfam" id="PF00544">
    <property type="entry name" value="Pectate_lyase_4"/>
    <property type="match status" value="1"/>
</dbReference>
<evidence type="ECO:0000256" key="2">
    <source>
        <dbReference type="ARBA" id="ARBA00001913"/>
    </source>
</evidence>
<dbReference type="RefSeq" id="WP_188779883.1">
    <property type="nucleotide sequence ID" value="NZ_BMKQ01000001.1"/>
</dbReference>
<evidence type="ECO:0000256" key="5">
    <source>
        <dbReference type="ARBA" id="ARBA00022723"/>
    </source>
</evidence>
<proteinExistence type="inferred from homology"/>
<protein>
    <recommendedName>
        <fullName evidence="4">pectate lyase</fullName>
        <ecNumber evidence="4">4.2.2.2</ecNumber>
    </recommendedName>
</protein>
<dbReference type="InterPro" id="IPR018082">
    <property type="entry name" value="AmbAllergen"/>
</dbReference>
<reference evidence="12" key="1">
    <citation type="journal article" date="2014" name="Int. J. Syst. Evol. Microbiol.">
        <title>Complete genome sequence of Corynebacterium casei LMG S-19264T (=DSM 44701T), isolated from a smear-ripened cheese.</title>
        <authorList>
            <consortium name="US DOE Joint Genome Institute (JGI-PGF)"/>
            <person name="Walter F."/>
            <person name="Albersmeier A."/>
            <person name="Kalinowski J."/>
            <person name="Ruckert C."/>
        </authorList>
    </citation>
    <scope>NUCLEOTIDE SEQUENCE</scope>
    <source>
        <strain evidence="12">CGMCC 1.16067</strain>
    </source>
</reference>
<dbReference type="GO" id="GO:0046872">
    <property type="term" value="F:metal ion binding"/>
    <property type="evidence" value="ECO:0007669"/>
    <property type="project" value="UniProtKB-KW"/>
</dbReference>
<dbReference type="SUPFAM" id="SSF51126">
    <property type="entry name" value="Pectin lyase-like"/>
    <property type="match status" value="1"/>
</dbReference>
<feature type="domain" description="Pectate lyase" evidence="11">
    <location>
        <begin position="78"/>
        <end position="300"/>
    </location>
</feature>
<keyword evidence="5" id="KW-0479">Metal-binding</keyword>
<dbReference type="InterPro" id="IPR045032">
    <property type="entry name" value="PEL"/>
</dbReference>
<name>A0A917BMF2_9ACTN</name>
<dbReference type="AlphaFoldDB" id="A0A917BMF2"/>
<comment type="catalytic activity">
    <reaction evidence="1">
        <text>Eliminative cleavage of (1-&gt;4)-alpha-D-galacturonan to give oligosaccharides with 4-deoxy-alpha-D-galact-4-enuronosyl groups at their non-reducing ends.</text>
        <dbReference type="EC" id="4.2.2.2"/>
    </reaction>
</comment>
<comment type="caution">
    <text evidence="12">The sequence shown here is derived from an EMBL/GenBank/DDBJ whole genome shotgun (WGS) entry which is preliminary data.</text>
</comment>
<dbReference type="PANTHER" id="PTHR31683">
    <property type="entry name" value="PECTATE LYASE 18-RELATED"/>
    <property type="match status" value="1"/>
</dbReference>
<dbReference type="EMBL" id="BMKQ01000001">
    <property type="protein sequence ID" value="GGF48333.1"/>
    <property type="molecule type" value="Genomic_DNA"/>
</dbReference>
<dbReference type="EC" id="4.2.2.2" evidence="4"/>
<dbReference type="SMART" id="SM00656">
    <property type="entry name" value="Amb_all"/>
    <property type="match status" value="1"/>
</dbReference>
<evidence type="ECO:0000256" key="1">
    <source>
        <dbReference type="ARBA" id="ARBA00000695"/>
    </source>
</evidence>
<keyword evidence="13" id="KW-1185">Reference proteome</keyword>
<evidence type="ECO:0000313" key="13">
    <source>
        <dbReference type="Proteomes" id="UP000649179"/>
    </source>
</evidence>